<dbReference type="RefSeq" id="WP_015325779.1">
    <property type="nucleotide sequence ID" value="NC_019978.1"/>
</dbReference>
<dbReference type="AlphaFoldDB" id="L0K4V3"/>
<dbReference type="EMBL" id="CP003359">
    <property type="protein sequence ID" value="AGB40051.1"/>
    <property type="molecule type" value="Genomic_DNA"/>
</dbReference>
<evidence type="ECO:0000256" key="1">
    <source>
        <dbReference type="SAM" id="Phobius"/>
    </source>
</evidence>
<keyword evidence="1" id="KW-1133">Transmembrane helix</keyword>
<sequence>MLELIITTFNFIYSLYFVILMLITGGLILTLDLYYHQQQKQSKGFLISRTIGLSYIILGGGFFLFNKIIISLDI</sequence>
<evidence type="ECO:0000313" key="2">
    <source>
        <dbReference type="EMBL" id="AGB40051.1"/>
    </source>
</evidence>
<reference evidence="3" key="1">
    <citation type="submission" date="2012-02" db="EMBL/GenBank/DDBJ databases">
        <title>The complete genome of Halobacteroides halobius DSM 5150.</title>
        <authorList>
            <person name="Lucas S."/>
            <person name="Copeland A."/>
            <person name="Lapidus A."/>
            <person name="Glavina del Rio T."/>
            <person name="Dalin E."/>
            <person name="Tice H."/>
            <person name="Bruce D."/>
            <person name="Goodwin L."/>
            <person name="Pitluck S."/>
            <person name="Peters L."/>
            <person name="Mikhailova N."/>
            <person name="Gu W."/>
            <person name="Kyrpides N."/>
            <person name="Mavromatis K."/>
            <person name="Ivanova N."/>
            <person name="Brettin T."/>
            <person name="Detter J.C."/>
            <person name="Han C."/>
            <person name="Larimer F."/>
            <person name="Land M."/>
            <person name="Hauser L."/>
            <person name="Markowitz V."/>
            <person name="Cheng J.-F."/>
            <person name="Hugenholtz P."/>
            <person name="Woyke T."/>
            <person name="Wu D."/>
            <person name="Tindall B."/>
            <person name="Pomrenke H."/>
            <person name="Brambilla E."/>
            <person name="Klenk H.-P."/>
            <person name="Eisen J.A."/>
        </authorList>
    </citation>
    <scope>NUCLEOTIDE SEQUENCE [LARGE SCALE GENOMIC DNA]</scope>
    <source>
        <strain evidence="3">ATCC 35273 / DSM 5150 / MD-1</strain>
    </source>
</reference>
<name>L0K4V3_HALHC</name>
<dbReference type="Proteomes" id="UP000010880">
    <property type="component" value="Chromosome"/>
</dbReference>
<protein>
    <submittedName>
        <fullName evidence="2">Uncharacterized protein</fullName>
    </submittedName>
</protein>
<accession>L0K4V3</accession>
<feature type="transmembrane region" description="Helical" evidence="1">
    <location>
        <begin position="12"/>
        <end position="34"/>
    </location>
</feature>
<dbReference type="HOGENOM" id="CLU_2682690_0_0_9"/>
<evidence type="ECO:0000313" key="3">
    <source>
        <dbReference type="Proteomes" id="UP000010880"/>
    </source>
</evidence>
<keyword evidence="1" id="KW-0472">Membrane</keyword>
<proteinExistence type="predicted"/>
<keyword evidence="3" id="KW-1185">Reference proteome</keyword>
<keyword evidence="1" id="KW-0812">Transmembrane</keyword>
<organism evidence="2 3">
    <name type="scientific">Halobacteroides halobius (strain ATCC 35273 / DSM 5150 / MD-1)</name>
    <dbReference type="NCBI Taxonomy" id="748449"/>
    <lineage>
        <taxon>Bacteria</taxon>
        <taxon>Bacillati</taxon>
        <taxon>Bacillota</taxon>
        <taxon>Clostridia</taxon>
        <taxon>Halanaerobiales</taxon>
        <taxon>Halobacteroidaceae</taxon>
        <taxon>Halobacteroides</taxon>
    </lineage>
</organism>
<feature type="transmembrane region" description="Helical" evidence="1">
    <location>
        <begin position="46"/>
        <end position="65"/>
    </location>
</feature>
<dbReference type="KEGG" id="hhl:Halha_0013"/>
<dbReference type="NCBIfam" id="NF042414">
    <property type="entry name" value="CLC_0170_fam"/>
    <property type="match status" value="1"/>
</dbReference>
<dbReference type="InterPro" id="IPR049971">
    <property type="entry name" value="CLC_0170-like"/>
</dbReference>
<gene>
    <name evidence="2" type="ordered locus">Halha_0013</name>
</gene>